<organism evidence="1 2">
    <name type="scientific">Sphaerobolus stellatus (strain SS14)</name>
    <dbReference type="NCBI Taxonomy" id="990650"/>
    <lineage>
        <taxon>Eukaryota</taxon>
        <taxon>Fungi</taxon>
        <taxon>Dikarya</taxon>
        <taxon>Basidiomycota</taxon>
        <taxon>Agaricomycotina</taxon>
        <taxon>Agaricomycetes</taxon>
        <taxon>Phallomycetidae</taxon>
        <taxon>Geastrales</taxon>
        <taxon>Sphaerobolaceae</taxon>
        <taxon>Sphaerobolus</taxon>
    </lineage>
</organism>
<evidence type="ECO:0000313" key="1">
    <source>
        <dbReference type="EMBL" id="KIJ38172.1"/>
    </source>
</evidence>
<gene>
    <name evidence="1" type="ORF">M422DRAFT_259328</name>
</gene>
<dbReference type="HOGENOM" id="CLU_1579518_0_0_1"/>
<keyword evidence="2" id="KW-1185">Reference proteome</keyword>
<dbReference type="AlphaFoldDB" id="A0A0C9V9E5"/>
<dbReference type="OrthoDB" id="10266508at2759"/>
<name>A0A0C9V9E5_SPHS4</name>
<reference evidence="1 2" key="1">
    <citation type="submission" date="2014-06" db="EMBL/GenBank/DDBJ databases">
        <title>Evolutionary Origins and Diversification of the Mycorrhizal Mutualists.</title>
        <authorList>
            <consortium name="DOE Joint Genome Institute"/>
            <consortium name="Mycorrhizal Genomics Consortium"/>
            <person name="Kohler A."/>
            <person name="Kuo A."/>
            <person name="Nagy L.G."/>
            <person name="Floudas D."/>
            <person name="Copeland A."/>
            <person name="Barry K.W."/>
            <person name="Cichocki N."/>
            <person name="Veneault-Fourrey C."/>
            <person name="LaButti K."/>
            <person name="Lindquist E.A."/>
            <person name="Lipzen A."/>
            <person name="Lundell T."/>
            <person name="Morin E."/>
            <person name="Murat C."/>
            <person name="Riley R."/>
            <person name="Ohm R."/>
            <person name="Sun H."/>
            <person name="Tunlid A."/>
            <person name="Henrissat B."/>
            <person name="Grigoriev I.V."/>
            <person name="Hibbett D.S."/>
            <person name="Martin F."/>
        </authorList>
    </citation>
    <scope>NUCLEOTIDE SEQUENCE [LARGE SCALE GENOMIC DNA]</scope>
    <source>
        <strain evidence="1 2">SS14</strain>
    </source>
</reference>
<sequence length="169" mass="18806">MQKAFSIYFIFSNLFFFEPPPVILEVDLVELGRRRPECVFKVAPPQPDSPVHTFNRDDSPRDIVAPPVPLLLSLYELGPTATASPSPKYCRTLPVIPPGPLTASAFESGMSAVEELKLLKAQAQDVAKVCKTSMRISKESAKGIVLELLWKPLREGFKTKTRYLSPQYG</sequence>
<accession>A0A0C9V9E5</accession>
<dbReference type="EMBL" id="KN837163">
    <property type="protein sequence ID" value="KIJ38172.1"/>
    <property type="molecule type" value="Genomic_DNA"/>
</dbReference>
<proteinExistence type="predicted"/>
<protein>
    <submittedName>
        <fullName evidence="1">Unplaced genomic scaffold SPHSTscaffold_88, whole genome shotgun sequence</fullName>
    </submittedName>
</protein>
<dbReference type="Proteomes" id="UP000054279">
    <property type="component" value="Unassembled WGS sequence"/>
</dbReference>
<evidence type="ECO:0000313" key="2">
    <source>
        <dbReference type="Proteomes" id="UP000054279"/>
    </source>
</evidence>